<dbReference type="EMBL" id="FNHB01000004">
    <property type="protein sequence ID" value="SDM36407.1"/>
    <property type="molecule type" value="Genomic_DNA"/>
</dbReference>
<sequence length="417" mass="45857">MPILLEEDFEYALPDMYRIRQKFRNDALTLETLETTLRVQLRQDIIRNKLKPGQKIAVAVGSRGIRNLLFIVRTVIDEMKQAGARPFVVSAMGSHGGGTEEGQRRVLADYGITTENLQVPICTSTNVKKIGMTSKGLPVYFDQAALEADLIVPINRIKLHTDFVGELQSGLCKMLVIGLGNQIGCSALHEAPPEDFAGVIEEAAGIILNQTKVGFGLAVIENGYDKTAIVEAIAAENLVKREKELVQVAKDYMPTLMIPEIDILIMQEIGKNVSGAGYDPNIVGRSSVLEQYTLTVPAVRRMILLDVTAESHGNGIGVGLFDIITREVHNKLNLEQMYANAIACKCIEDVKIPLIAATEEEAIRVAVKVTREISPDSIKIVRIKNTLELEYIEVSAALLPEIANNENLRIAEGCEKR</sequence>
<dbReference type="InterPro" id="IPR018657">
    <property type="entry name" value="LarA-like_N"/>
</dbReference>
<dbReference type="RefSeq" id="WP_092072083.1">
    <property type="nucleotide sequence ID" value="NZ_FNHB01000004.1"/>
</dbReference>
<dbReference type="Proteomes" id="UP000214880">
    <property type="component" value="Unassembled WGS sequence"/>
</dbReference>
<keyword evidence="3" id="KW-1185">Reference proteome</keyword>
<dbReference type="OrthoDB" id="9788398at2"/>
<protein>
    <recommendedName>
        <fullName evidence="1">LarA-like N-terminal domain-containing protein</fullName>
    </recommendedName>
</protein>
<accession>A0A1G9SM61</accession>
<gene>
    <name evidence="2" type="ORF">SAMN04488502_10455</name>
</gene>
<proteinExistence type="predicted"/>
<evidence type="ECO:0000259" key="1">
    <source>
        <dbReference type="Pfam" id="PF09861"/>
    </source>
</evidence>
<feature type="domain" description="LarA-like N-terminal" evidence="1">
    <location>
        <begin position="26"/>
        <end position="191"/>
    </location>
</feature>
<dbReference type="STRING" id="146817.SAMN04488502_10455"/>
<dbReference type="Gene3D" id="3.40.50.11440">
    <property type="match status" value="1"/>
</dbReference>
<reference evidence="2 3" key="1">
    <citation type="submission" date="2016-10" db="EMBL/GenBank/DDBJ databases">
        <authorList>
            <person name="de Groot N.N."/>
        </authorList>
    </citation>
    <scope>NUCLEOTIDE SEQUENCE [LARGE SCALE GENOMIC DNA]</scope>
    <source>
        <strain evidence="2 3">DSM 1736</strain>
    </source>
</reference>
<dbReference type="AlphaFoldDB" id="A0A1G9SM61"/>
<evidence type="ECO:0000313" key="3">
    <source>
        <dbReference type="Proteomes" id="UP000214880"/>
    </source>
</evidence>
<name>A0A1G9SM61_9FIRM</name>
<organism evidence="2 3">
    <name type="scientific">Dendrosporobacter quercicolus</name>
    <dbReference type="NCBI Taxonomy" id="146817"/>
    <lineage>
        <taxon>Bacteria</taxon>
        <taxon>Bacillati</taxon>
        <taxon>Bacillota</taxon>
        <taxon>Negativicutes</taxon>
        <taxon>Selenomonadales</taxon>
        <taxon>Sporomusaceae</taxon>
        <taxon>Dendrosporobacter</taxon>
    </lineage>
</organism>
<dbReference type="GO" id="GO:0050043">
    <property type="term" value="F:lactate racemase activity"/>
    <property type="evidence" value="ECO:0007669"/>
    <property type="project" value="InterPro"/>
</dbReference>
<evidence type="ECO:0000313" key="2">
    <source>
        <dbReference type="EMBL" id="SDM36407.1"/>
    </source>
</evidence>
<dbReference type="Pfam" id="PF09861">
    <property type="entry name" value="Lar_N"/>
    <property type="match status" value="1"/>
</dbReference>